<keyword evidence="2 5" id="KW-0067">ATP-binding</keyword>
<comment type="similarity">
    <text evidence="5 6">Belongs to the TRAFAC class myosin-kinesin ATPase superfamily. Kinesin family.</text>
</comment>
<evidence type="ECO:0000259" key="9">
    <source>
        <dbReference type="PROSITE" id="PS50067"/>
    </source>
</evidence>
<dbReference type="PANTHER" id="PTHR47968:SF75">
    <property type="entry name" value="CENTROMERE-ASSOCIATED PROTEIN E"/>
    <property type="match status" value="1"/>
</dbReference>
<dbReference type="CDD" id="cd00106">
    <property type="entry name" value="KISc"/>
    <property type="match status" value="1"/>
</dbReference>
<evidence type="ECO:0000256" key="2">
    <source>
        <dbReference type="ARBA" id="ARBA00022840"/>
    </source>
</evidence>
<dbReference type="AlphaFoldDB" id="A0A146KCD0"/>
<evidence type="ECO:0000256" key="6">
    <source>
        <dbReference type="RuleBase" id="RU000394"/>
    </source>
</evidence>
<proteinExistence type="inferred from homology"/>
<dbReference type="GO" id="GO:0005874">
    <property type="term" value="C:microtubule"/>
    <property type="evidence" value="ECO:0007669"/>
    <property type="project" value="UniProtKB-KW"/>
</dbReference>
<accession>A0A146KCD0</accession>
<keyword evidence="6" id="KW-0493">Microtubule</keyword>
<feature type="non-terminal residue" evidence="10">
    <location>
        <position position="1"/>
    </location>
</feature>
<feature type="compositionally biased region" description="Polar residues" evidence="8">
    <location>
        <begin position="481"/>
        <end position="499"/>
    </location>
</feature>
<evidence type="ECO:0000313" key="10">
    <source>
        <dbReference type="EMBL" id="JAP93121.1"/>
    </source>
</evidence>
<dbReference type="GO" id="GO:0003777">
    <property type="term" value="F:microtubule motor activity"/>
    <property type="evidence" value="ECO:0007669"/>
    <property type="project" value="InterPro"/>
</dbReference>
<feature type="region of interest" description="Disordered" evidence="8">
    <location>
        <begin position="480"/>
        <end position="499"/>
    </location>
</feature>
<evidence type="ECO:0000256" key="7">
    <source>
        <dbReference type="SAM" id="Coils"/>
    </source>
</evidence>
<dbReference type="SUPFAM" id="SSF52540">
    <property type="entry name" value="P-loop containing nucleoside triphosphate hydrolases"/>
    <property type="match status" value="1"/>
</dbReference>
<reference evidence="10" key="1">
    <citation type="submission" date="2015-07" db="EMBL/GenBank/DDBJ databases">
        <title>Adaptation to a free-living lifestyle via gene acquisitions in the diplomonad Trepomonas sp. PC1.</title>
        <authorList>
            <person name="Xu F."/>
            <person name="Jerlstrom-Hultqvist J."/>
            <person name="Kolisko M."/>
            <person name="Simpson A.G.B."/>
            <person name="Roger A.J."/>
            <person name="Svard S.G."/>
            <person name="Andersson J.O."/>
        </authorList>
    </citation>
    <scope>NUCLEOTIDE SEQUENCE</scope>
    <source>
        <strain evidence="10">PC1</strain>
    </source>
</reference>
<evidence type="ECO:0000256" key="1">
    <source>
        <dbReference type="ARBA" id="ARBA00022741"/>
    </source>
</evidence>
<dbReference type="PANTHER" id="PTHR47968">
    <property type="entry name" value="CENTROMERE PROTEIN E"/>
    <property type="match status" value="1"/>
</dbReference>
<feature type="binding site" evidence="5">
    <location>
        <begin position="95"/>
        <end position="102"/>
    </location>
    <ligand>
        <name>ATP</name>
        <dbReference type="ChEBI" id="CHEBI:30616"/>
    </ligand>
</feature>
<dbReference type="InterPro" id="IPR036961">
    <property type="entry name" value="Kinesin_motor_dom_sf"/>
</dbReference>
<keyword evidence="4 5" id="KW-0505">Motor protein</keyword>
<dbReference type="GO" id="GO:0007018">
    <property type="term" value="P:microtubule-based movement"/>
    <property type="evidence" value="ECO:0007669"/>
    <property type="project" value="InterPro"/>
</dbReference>
<protein>
    <recommendedName>
        <fullName evidence="6">Kinesin-like protein</fullName>
    </recommendedName>
</protein>
<dbReference type="InterPro" id="IPR027640">
    <property type="entry name" value="Kinesin-like_fam"/>
</dbReference>
<evidence type="ECO:0000256" key="8">
    <source>
        <dbReference type="SAM" id="MobiDB-lite"/>
    </source>
</evidence>
<gene>
    <name evidence="10" type="ORF">TPC1_14713</name>
</gene>
<dbReference type="GO" id="GO:0005524">
    <property type="term" value="F:ATP binding"/>
    <property type="evidence" value="ECO:0007669"/>
    <property type="project" value="UniProtKB-UniRule"/>
</dbReference>
<name>A0A146KCD0_9EUKA</name>
<sequence length="807" mass="92231">AEAASVRVLCRFRPINSRERREAVEANKDPEEMICKFIDECNVEIFQEAGLGSKKYTFDRVYPPGVPQRDVYNLAANDTVVQVLNGYNGTILSYGQTGAGKSYSMFGADISDQDQKGIIPRSGDHIFRHITQQSNPDIEWSIRCSFLEIYNESVNDLLARGAEHENLKIRESPDRGIYVQNAAEHQVQTVEDIVTVIQIGDSNRAVSSTLMNAVSSRSHTVLMIFVQSTNRRDQSKQEGKMCLVDLAGSEKTSKTQAEGQRLAEANAINGSLTTLGQCIKMLAEGDAKHIPFRQSQLTRLLQESLGGNSKTTLLIACSPHPFNREETISTCDFGKRAKAIKNKVKVNATKSVKELMAIIDRLQIQIKGMQQFIGLQKTLIEWYKANCETPPTVYVPTDKDLQLLMDGKQIGVKGEEGQEGPKPEMDEEEKDQVSYGAVNDASVRIAQLQSQLDKERENSRMMKEDFEADISALERKLKSGNFEQSEQENQTEMKPSQDQSYEMKLLKAERDALKKQLKIAMGEEESSEYYYEEDEESDEKIKLIKAQTVNIGGKKVQELKMKIEEQNNQLTQLKQEAELFKQTSTEEQNQMQQQIQELKNDCNRLRGISTDDFIEDDNMDEKTILIHQMEKEMKQQREAILILKQENSMSKFMQQRVDQMSEKYVKSQAKVLELEEQLANSEIFQQVQKLEKQLSMKTQELATFNQRINISDERTAHLNQQLTEVTQQVMKLRKDKQELIQQKNEDTRKLLQDFELQKQKLQENVLSKQKIYKPVQGTNVAQTLAATNPEILAKLKSFKARWVEDEQ</sequence>
<feature type="coiled-coil region" evidence="7">
    <location>
        <begin position="556"/>
        <end position="771"/>
    </location>
</feature>
<dbReference type="Pfam" id="PF00225">
    <property type="entry name" value="Kinesin"/>
    <property type="match status" value="1"/>
</dbReference>
<evidence type="ECO:0000256" key="4">
    <source>
        <dbReference type="ARBA" id="ARBA00023175"/>
    </source>
</evidence>
<feature type="domain" description="Kinesin motor" evidence="9">
    <location>
        <begin position="5"/>
        <end position="340"/>
    </location>
</feature>
<dbReference type="InterPro" id="IPR001752">
    <property type="entry name" value="Kinesin_motor_dom"/>
</dbReference>
<evidence type="ECO:0000256" key="3">
    <source>
        <dbReference type="ARBA" id="ARBA00023054"/>
    </source>
</evidence>
<feature type="coiled-coil region" evidence="7">
    <location>
        <begin position="438"/>
        <end position="476"/>
    </location>
</feature>
<dbReference type="GO" id="GO:0008017">
    <property type="term" value="F:microtubule binding"/>
    <property type="evidence" value="ECO:0007669"/>
    <property type="project" value="InterPro"/>
</dbReference>
<organism evidence="10">
    <name type="scientific">Trepomonas sp. PC1</name>
    <dbReference type="NCBI Taxonomy" id="1076344"/>
    <lineage>
        <taxon>Eukaryota</taxon>
        <taxon>Metamonada</taxon>
        <taxon>Diplomonadida</taxon>
        <taxon>Hexamitidae</taxon>
        <taxon>Hexamitinae</taxon>
        <taxon>Trepomonas</taxon>
    </lineage>
</organism>
<dbReference type="InterPro" id="IPR027417">
    <property type="entry name" value="P-loop_NTPase"/>
</dbReference>
<dbReference type="PROSITE" id="PS00411">
    <property type="entry name" value="KINESIN_MOTOR_1"/>
    <property type="match status" value="1"/>
</dbReference>
<dbReference type="Gene3D" id="3.40.850.10">
    <property type="entry name" value="Kinesin motor domain"/>
    <property type="match status" value="1"/>
</dbReference>
<dbReference type="PRINTS" id="PR00380">
    <property type="entry name" value="KINESINHEAVY"/>
</dbReference>
<dbReference type="PROSITE" id="PS50067">
    <property type="entry name" value="KINESIN_MOTOR_2"/>
    <property type="match status" value="1"/>
</dbReference>
<keyword evidence="3 7" id="KW-0175">Coiled coil</keyword>
<dbReference type="SMART" id="SM00129">
    <property type="entry name" value="KISc"/>
    <property type="match status" value="1"/>
</dbReference>
<keyword evidence="1 5" id="KW-0547">Nucleotide-binding</keyword>
<dbReference type="EMBL" id="GDID01003485">
    <property type="protein sequence ID" value="JAP93121.1"/>
    <property type="molecule type" value="Transcribed_RNA"/>
</dbReference>
<evidence type="ECO:0000256" key="5">
    <source>
        <dbReference type="PROSITE-ProRule" id="PRU00283"/>
    </source>
</evidence>
<dbReference type="InterPro" id="IPR019821">
    <property type="entry name" value="Kinesin_motor_CS"/>
</dbReference>